<protein>
    <submittedName>
        <fullName evidence="3 4">Uncharacterized protein LOC105897593 isoform X1</fullName>
    </submittedName>
</protein>
<evidence type="ECO:0000313" key="2">
    <source>
        <dbReference type="Proteomes" id="UP000515152"/>
    </source>
</evidence>
<feature type="compositionally biased region" description="Basic and acidic residues" evidence="1">
    <location>
        <begin position="1371"/>
        <end position="1381"/>
    </location>
</feature>
<evidence type="ECO:0000313" key="3">
    <source>
        <dbReference type="RefSeq" id="XP_031439090.1"/>
    </source>
</evidence>
<dbReference type="GeneID" id="105897593"/>
<keyword evidence="2" id="KW-1185">Reference proteome</keyword>
<feature type="region of interest" description="Disordered" evidence="1">
    <location>
        <begin position="995"/>
        <end position="1030"/>
    </location>
</feature>
<name>A0A6P8GN69_CLUHA</name>
<dbReference type="OrthoDB" id="8792103at2759"/>
<evidence type="ECO:0000256" key="1">
    <source>
        <dbReference type="SAM" id="MobiDB-lite"/>
    </source>
</evidence>
<dbReference type="Proteomes" id="UP000515152">
    <property type="component" value="Chromosome 16"/>
</dbReference>
<feature type="compositionally biased region" description="Low complexity" evidence="1">
    <location>
        <begin position="1128"/>
        <end position="1140"/>
    </location>
</feature>
<dbReference type="RefSeq" id="XP_031439090.1">
    <property type="nucleotide sequence ID" value="XM_031583230.2"/>
</dbReference>
<feature type="compositionally biased region" description="Polar residues" evidence="1">
    <location>
        <begin position="1003"/>
        <end position="1013"/>
    </location>
</feature>
<proteinExistence type="predicted"/>
<dbReference type="RefSeq" id="XP_042566023.1">
    <property type="nucleotide sequence ID" value="XM_042710089.1"/>
</dbReference>
<feature type="region of interest" description="Disordered" evidence="1">
    <location>
        <begin position="1128"/>
        <end position="1149"/>
    </location>
</feature>
<evidence type="ECO:0000313" key="4">
    <source>
        <dbReference type="RefSeq" id="XP_042566023.1"/>
    </source>
</evidence>
<reference evidence="3 4" key="1">
    <citation type="submission" date="2025-04" db="UniProtKB">
        <authorList>
            <consortium name="RefSeq"/>
        </authorList>
    </citation>
    <scope>IDENTIFICATION</scope>
</reference>
<organism evidence="2 4">
    <name type="scientific">Clupea harengus</name>
    <name type="common">Atlantic herring</name>
    <dbReference type="NCBI Taxonomy" id="7950"/>
    <lineage>
        <taxon>Eukaryota</taxon>
        <taxon>Metazoa</taxon>
        <taxon>Chordata</taxon>
        <taxon>Craniata</taxon>
        <taxon>Vertebrata</taxon>
        <taxon>Euteleostomi</taxon>
        <taxon>Actinopterygii</taxon>
        <taxon>Neopterygii</taxon>
        <taxon>Teleostei</taxon>
        <taxon>Clupei</taxon>
        <taxon>Clupeiformes</taxon>
        <taxon>Clupeoidei</taxon>
        <taxon>Clupeidae</taxon>
        <taxon>Clupea</taxon>
    </lineage>
</organism>
<accession>A0A6P8GN69</accession>
<gene>
    <name evidence="3 4" type="primary">LOC105897593</name>
</gene>
<feature type="region of interest" description="Disordered" evidence="1">
    <location>
        <begin position="1361"/>
        <end position="1381"/>
    </location>
</feature>
<sequence length="1593" mass="176712">MATKDCAPWPDLDKTNTSPVIRHLVENMSEEQWKVVHEALCEPNSTVELGHLCSNIVKAVTQTTHHHLLPALSKVLGVPLRSLVESGMAKPSERSHWSQVSQYQTALCELFGITEDSLCKNLHGCLQQSQRDVVGLVCLHVNSVIDLALKQHILKDGRPAEFTVTESAIRAVKDLVCAVSTQVDTASANRTSSMTQVSSLEEGSVTNSGLVSVTRAVMNAITDHMNDCLDGEDLEKVGGVIFTVMERVNMLASQNASLESPICNSLPKLTQDQMLDNADWPSSLCIRSLQKLSTENFHAKATEAISEVLMRNSSCLPSRAASSLQNLHSIPKHNHLSASCHSIDQAAAVVETFIEEIKNIAQYAHYLTDADLLVSENRRSPETHSDYAASVSSDRSKAVAAAHMMFSKVQMKLMELYSWPALTEGSVSPTGAESISSLPPISQHQIDSITRDVVNEIMNIYYDEDEDQKCFAHMEDSFSQVSAEAHEFVDSIMTQLDNFTGATPAESIDSPPPSEQAFPEQVSSVSSKCSDISILNLQVITSERFFTEASRVVNDTLLKYVRSSTSFSSQVLDSDVSAFSEGNLPVTPQNVDLAAFDIIQSFVSEIKLCAASIEALASELQMGGDLLESGSSLPNIATGQPEKIPQHYLQKKILTSVTSIYNSMHDKVQQLFTLYEPLQKESSVSLVQQDHPFEQDKCAEELNAESSTKEIIRQISSLVKTAIGNLPKPACMKSSCASLKLGSFVDEVMSELKDMPACAYVTFLDILPANLHDSISLIEKLSDREFQTKASRQVSEVLLKSMISQSSLVNSEPREKATGDTDCNDVRSFFPSAPQSQSVAFDLVREAIEVTVERLITSGIYFLTQSTASDIVGSVTASMKDLLEVKLSSEALQLTKGDSAKVSQAYNARVIVDRICLTAHQIVTNIKKKMTECLHKHESFAHKDKREASARKAISQVLVSIQNELPDTEGAENSEQIKLVHDLLSTMTDEIESLDTQSDHRQMSSQSLQASESDISRPAPPDLLSSRRRPRQFLSQTSVREYSRSLADQIYQILRNSYDPLVLFMPAGKIVSDSCLSVVPCRDEEKHETPYDLIYSCVEESVKRLILSCFFPLTSRENQERILRHSFDSVSRSGSRNSPSVHLTHNMEASKSSPQVFRSTINVLTQVLAKEVMERLSFEVNETLPVESDNDTKTFRQLSAREEPEPPGKQMEATTPKTCLAVADMAVFETVMGFPLSPPESEEASSSDYACLVSMLVIRLLCRTSSSRHAIGNQQEGLRDDMLDMSRELIEKILSELFLASGITKCQNYPEDMKIFRIYENIYQDLVEEYGSVRGLRSAAESRDSSFDASLVKLLMKEVHQDPSTGSAPEVKGEKGTKNSTEKCMALPQNPIKKKQDCDVATTDTNTTFTTKLQGMLKGLKPFRSCPFRIPKVPKLMSTFKIPRNYNEIAPCWKLDCSKDIVPAEENLAFTTKLQGMLKGLKPFRSCPFRIPKVPKLRSTFKIPRKYNEIVPCWKRDCSNLIVSAEENLAFTTKLQGMLKGLKPFRSCPFRIPKVPKLRSTFKIPRKYNEIAPCWKLDCSKDIVPAEENLASS</sequence>